<dbReference type="InterPro" id="IPR005490">
    <property type="entry name" value="LD_TPept_cat_dom"/>
</dbReference>
<dbReference type="PANTHER" id="PTHR30582:SF33">
    <property type="entry name" value="EXPORTED PROTEIN"/>
    <property type="match status" value="1"/>
</dbReference>
<reference evidence="9 10" key="1">
    <citation type="journal article" date="2003" name="Nucleic Acids Res.">
        <title>The complete genome sequence and analysis of Corynebacterium diphtheriae NCTC13129.</title>
        <authorList>
            <person name="Cerdeno-Tarraga A.M."/>
            <person name="Efstratiou A."/>
            <person name="Dover L.G."/>
            <person name="Holden M.T.G."/>
            <person name="Pallen M."/>
            <person name="Bentley S.D."/>
            <person name="Besra G.S."/>
            <person name="Churcher C."/>
            <person name="James K.D."/>
            <person name="De Zoysa A."/>
            <person name="Chillingworth T."/>
            <person name="Cronin A."/>
            <person name="Dowd L."/>
            <person name="Feltwell T."/>
            <person name="Hamlin N."/>
            <person name="Holroyd S."/>
            <person name="Jagels K."/>
            <person name="Moule S."/>
            <person name="Quail M.A."/>
            <person name="Rabbinowitsch E."/>
            <person name="Rutherford K."/>
            <person name="Thomson N.R."/>
            <person name="Unwin L."/>
            <person name="Whitehead S."/>
            <person name="Barrell B.G.Parkhill.J."/>
        </authorList>
    </citation>
    <scope>NUCLEOTIDE SEQUENCE [LARGE SCALE GENOMIC DNA]</scope>
    <source>
        <strain evidence="10">ATCC 700971 / NCTC 13129 / Biotype gravis</strain>
    </source>
</reference>
<feature type="active site" description="Nucleophile" evidence="6">
    <location>
        <position position="245"/>
    </location>
</feature>
<evidence type="ECO:0000256" key="7">
    <source>
        <dbReference type="SAM" id="Phobius"/>
    </source>
</evidence>
<dbReference type="STRING" id="257309.DIP0544"/>
<organism evidence="9 10">
    <name type="scientific">Corynebacterium diphtheriae (strain ATCC 700971 / NCTC 13129 / Biotype gravis)</name>
    <dbReference type="NCBI Taxonomy" id="257309"/>
    <lineage>
        <taxon>Bacteria</taxon>
        <taxon>Bacillati</taxon>
        <taxon>Actinomycetota</taxon>
        <taxon>Actinomycetes</taxon>
        <taxon>Mycobacteriales</taxon>
        <taxon>Corynebacteriaceae</taxon>
        <taxon>Corynebacterium</taxon>
    </lineage>
</organism>
<accession>Q6NJ68</accession>
<evidence type="ECO:0000313" key="9">
    <source>
        <dbReference type="EMBL" id="CAE49055.1"/>
    </source>
</evidence>
<feature type="active site" description="Proton donor/acceptor" evidence="6">
    <location>
        <position position="234"/>
    </location>
</feature>
<dbReference type="CDD" id="cd16913">
    <property type="entry name" value="YkuD_like"/>
    <property type="match status" value="1"/>
</dbReference>
<name>Q6NJ68_CORDI</name>
<dbReference type="GO" id="GO:0071555">
    <property type="term" value="P:cell wall organization"/>
    <property type="evidence" value="ECO:0007669"/>
    <property type="project" value="UniProtKB-UniRule"/>
</dbReference>
<evidence type="ECO:0000256" key="3">
    <source>
        <dbReference type="ARBA" id="ARBA00022960"/>
    </source>
</evidence>
<feature type="transmembrane region" description="Helical" evidence="7">
    <location>
        <begin position="6"/>
        <end position="26"/>
    </location>
</feature>
<keyword evidence="7" id="KW-0472">Membrane</keyword>
<dbReference type="Pfam" id="PF03734">
    <property type="entry name" value="YkuD"/>
    <property type="match status" value="1"/>
</dbReference>
<evidence type="ECO:0000256" key="2">
    <source>
        <dbReference type="ARBA" id="ARBA00022679"/>
    </source>
</evidence>
<evidence type="ECO:0000313" key="10">
    <source>
        <dbReference type="Proteomes" id="UP000002198"/>
    </source>
</evidence>
<proteinExistence type="predicted"/>
<dbReference type="GO" id="GO:0016740">
    <property type="term" value="F:transferase activity"/>
    <property type="evidence" value="ECO:0007669"/>
    <property type="project" value="UniProtKB-KW"/>
</dbReference>
<keyword evidence="10" id="KW-1185">Reference proteome</keyword>
<keyword evidence="5 6" id="KW-0961">Cell wall biogenesis/degradation</keyword>
<evidence type="ECO:0000256" key="5">
    <source>
        <dbReference type="ARBA" id="ARBA00023316"/>
    </source>
</evidence>
<dbReference type="HOGENOM" id="CLU_084709_0_0_11"/>
<dbReference type="Gene3D" id="2.40.440.10">
    <property type="entry name" value="L,D-transpeptidase catalytic domain-like"/>
    <property type="match status" value="1"/>
</dbReference>
<dbReference type="GO" id="GO:0071972">
    <property type="term" value="F:peptidoglycan L,D-transpeptidase activity"/>
    <property type="evidence" value="ECO:0007669"/>
    <property type="project" value="TreeGrafter"/>
</dbReference>
<dbReference type="KEGG" id="cdi:DIP0544"/>
<gene>
    <name evidence="9" type="ordered locus">DIP0544</name>
</gene>
<dbReference type="PROSITE" id="PS52029">
    <property type="entry name" value="LD_TPASE"/>
    <property type="match status" value="1"/>
</dbReference>
<dbReference type="UniPathway" id="UPA00219"/>
<dbReference type="Proteomes" id="UP000002198">
    <property type="component" value="Chromosome"/>
</dbReference>
<dbReference type="InterPro" id="IPR050979">
    <property type="entry name" value="LD-transpeptidase"/>
</dbReference>
<comment type="pathway">
    <text evidence="1 6">Cell wall biogenesis; peptidoglycan biosynthesis.</text>
</comment>
<dbReference type="GO" id="GO:0018104">
    <property type="term" value="P:peptidoglycan-protein cross-linking"/>
    <property type="evidence" value="ECO:0007669"/>
    <property type="project" value="TreeGrafter"/>
</dbReference>
<dbReference type="EMBL" id="BX248355">
    <property type="protein sequence ID" value="CAE49055.1"/>
    <property type="molecule type" value="Genomic_DNA"/>
</dbReference>
<sequence>MICDMPTVVSFLIFLMSVTIVTLMSYKPRHAKPSATRRRVTAVIGATATSAALLTAQPATASAAPLSSGSSATSSINDQLQTIGQQTRDGAWNLRNALISQADALPIEVAAPIKNGIDATVNLFFPGLIQERTFVAPPPPPAPAPAPAAPEFDRGSCPPAARACIDLAQQRAWLQQDGRVVYGAVPISSGRPGWETPQGVFHVNRKVKDEISREFNNAPMPYSVYFTNNGIAFHQDNPNVMSHGCIHLWHNDAVTFFNTLQYGDMVYVY</sequence>
<feature type="domain" description="L,D-TPase catalytic" evidence="8">
    <location>
        <begin position="161"/>
        <end position="269"/>
    </location>
</feature>
<keyword evidence="7" id="KW-0812">Transmembrane</keyword>
<dbReference type="AlphaFoldDB" id="Q6NJ68"/>
<protein>
    <submittedName>
        <fullName evidence="9">Secreted protein</fullName>
    </submittedName>
</protein>
<keyword evidence="7" id="KW-1133">Transmembrane helix</keyword>
<evidence type="ECO:0000259" key="8">
    <source>
        <dbReference type="PROSITE" id="PS52029"/>
    </source>
</evidence>
<evidence type="ECO:0000256" key="1">
    <source>
        <dbReference type="ARBA" id="ARBA00004752"/>
    </source>
</evidence>
<keyword evidence="4 6" id="KW-0573">Peptidoglycan synthesis</keyword>
<keyword evidence="2" id="KW-0808">Transferase</keyword>
<evidence type="ECO:0000256" key="4">
    <source>
        <dbReference type="ARBA" id="ARBA00022984"/>
    </source>
</evidence>
<dbReference type="InterPro" id="IPR038063">
    <property type="entry name" value="Transpep_catalytic_dom"/>
</dbReference>
<dbReference type="PANTHER" id="PTHR30582">
    <property type="entry name" value="L,D-TRANSPEPTIDASE"/>
    <property type="match status" value="1"/>
</dbReference>
<dbReference type="SUPFAM" id="SSF141523">
    <property type="entry name" value="L,D-transpeptidase catalytic domain-like"/>
    <property type="match status" value="1"/>
</dbReference>
<evidence type="ECO:0000256" key="6">
    <source>
        <dbReference type="PROSITE-ProRule" id="PRU01373"/>
    </source>
</evidence>
<dbReference type="GO" id="GO:0005576">
    <property type="term" value="C:extracellular region"/>
    <property type="evidence" value="ECO:0007669"/>
    <property type="project" value="TreeGrafter"/>
</dbReference>
<dbReference type="GO" id="GO:0008360">
    <property type="term" value="P:regulation of cell shape"/>
    <property type="evidence" value="ECO:0007669"/>
    <property type="project" value="UniProtKB-UniRule"/>
</dbReference>
<keyword evidence="3 6" id="KW-0133">Cell shape</keyword>